<dbReference type="RefSeq" id="WP_275277518.1">
    <property type="nucleotide sequence ID" value="NZ_CP119108.1"/>
</dbReference>
<dbReference type="CDD" id="cd02972">
    <property type="entry name" value="DsbA_family"/>
    <property type="match status" value="1"/>
</dbReference>
<gene>
    <name evidence="3" type="ORF">PU630_13180</name>
</gene>
<dbReference type="Pfam" id="PF13462">
    <property type="entry name" value="Thioredoxin_4"/>
    <property type="match status" value="1"/>
</dbReference>
<dbReference type="Gene3D" id="3.40.30.10">
    <property type="entry name" value="Glutaredoxin"/>
    <property type="match status" value="1"/>
</dbReference>
<feature type="transmembrane region" description="Helical" evidence="1">
    <location>
        <begin position="12"/>
        <end position="33"/>
    </location>
</feature>
<evidence type="ECO:0000256" key="1">
    <source>
        <dbReference type="SAM" id="Phobius"/>
    </source>
</evidence>
<evidence type="ECO:0000313" key="3">
    <source>
        <dbReference type="EMBL" id="WEG08184.1"/>
    </source>
</evidence>
<protein>
    <submittedName>
        <fullName evidence="3">Thioredoxin domain-containing protein</fullName>
    </submittedName>
</protein>
<dbReference type="InterPro" id="IPR036249">
    <property type="entry name" value="Thioredoxin-like_sf"/>
</dbReference>
<proteinExistence type="predicted"/>
<reference evidence="3 4" key="1">
    <citation type="submission" date="2023-03" db="EMBL/GenBank/DDBJ databases">
        <title>Genome sequence of Microbacterium sp. KACC 23027.</title>
        <authorList>
            <person name="Kim S."/>
            <person name="Heo J."/>
            <person name="Kwon S.-W."/>
        </authorList>
    </citation>
    <scope>NUCLEOTIDE SEQUENCE [LARGE SCALE GENOMIC DNA]</scope>
    <source>
        <strain evidence="3 4">KACC 23027</strain>
    </source>
</reference>
<evidence type="ECO:0000259" key="2">
    <source>
        <dbReference type="Pfam" id="PF13462"/>
    </source>
</evidence>
<keyword evidence="1" id="KW-0472">Membrane</keyword>
<sequence length="231" mass="24140">MATAVRKTNWFAIWLSIAAVVVIVVVTGIVIAVNNKATAPGAAPQSSLVDQKTGAIAFGDGDDTMDTYIDFMCPICGQFEQVYGSAITALVDDGSITLNVHPIAILDRYSQDTEYSSRAASAMYSVAVADPAHVYDFMTAMFANQPEENSTGLTDAQIVEVAKKAGVNVTSSLEKSITGHAYVSFVQSLTPKTPLAPGATGIGTPTIAINGETIALSKLPSDPNDIGTLFS</sequence>
<dbReference type="InterPro" id="IPR012336">
    <property type="entry name" value="Thioredoxin-like_fold"/>
</dbReference>
<accession>A0ABY8BVH1</accession>
<organism evidence="3 4">
    <name type="scientific">Microbacterium horticulturae</name>
    <dbReference type="NCBI Taxonomy" id="3028316"/>
    <lineage>
        <taxon>Bacteria</taxon>
        <taxon>Bacillati</taxon>
        <taxon>Actinomycetota</taxon>
        <taxon>Actinomycetes</taxon>
        <taxon>Micrococcales</taxon>
        <taxon>Microbacteriaceae</taxon>
        <taxon>Microbacterium</taxon>
    </lineage>
</organism>
<name>A0ABY8BVH1_9MICO</name>
<keyword evidence="1" id="KW-1133">Transmembrane helix</keyword>
<dbReference type="Proteomes" id="UP001214553">
    <property type="component" value="Chromosome"/>
</dbReference>
<keyword evidence="4" id="KW-1185">Reference proteome</keyword>
<evidence type="ECO:0000313" key="4">
    <source>
        <dbReference type="Proteomes" id="UP001214553"/>
    </source>
</evidence>
<feature type="domain" description="Thioredoxin-like fold" evidence="2">
    <location>
        <begin position="62"/>
        <end position="215"/>
    </location>
</feature>
<keyword evidence="1" id="KW-0812">Transmembrane</keyword>
<dbReference type="EMBL" id="CP119108">
    <property type="protein sequence ID" value="WEG08184.1"/>
    <property type="molecule type" value="Genomic_DNA"/>
</dbReference>
<dbReference type="SUPFAM" id="SSF52833">
    <property type="entry name" value="Thioredoxin-like"/>
    <property type="match status" value="1"/>
</dbReference>